<dbReference type="Gene3D" id="3.40.50.300">
    <property type="entry name" value="P-loop containing nucleotide triphosphate hydrolases"/>
    <property type="match status" value="1"/>
</dbReference>
<feature type="domain" description="CobQ/CobB/MinD/ParA nucleotide binding" evidence="1">
    <location>
        <begin position="61"/>
        <end position="223"/>
    </location>
</feature>
<sequence length="266" mass="28878">MCSHRRAHWRHKAFASIGWRSALSLPVRHQGVSRVSTTSSPCRGVRCRLAPGSEACMKTVLVAASKGGVGKTTIATNLAAHAALQGQRTVLADADPQGSSTRWAERRASLESAVLPIDATKRRSWQAAVPDGTDTLIIDAPAGAMADDLSGFLDHVDAIVVPVLSSALDIEAVVGFLNTLAKVPSVHQRKLPVGLVLNRARPWTQTSQQAADMIGSWPYPLVTQLRDTQAYVVMAGLGRSLFDYRSAQVRDHQQDWEPLFKWLKKS</sequence>
<dbReference type="Pfam" id="PF01656">
    <property type="entry name" value="CbiA"/>
    <property type="match status" value="1"/>
</dbReference>
<reference evidence="2 3" key="1">
    <citation type="journal article" date="2005" name="Nucleic Acids Res.">
        <title>The genome sequence of Xanthomonas oryzae pathovar oryzae KACC10331, the bacterial blight pathogen of rice.</title>
        <authorList>
            <person name="Lee B.M."/>
            <person name="Park Y.J."/>
            <person name="Park D.S."/>
            <person name="Kang H.W."/>
            <person name="Kim J.G."/>
            <person name="Song E.S."/>
            <person name="Park I.C."/>
            <person name="Yoon U.H."/>
            <person name="Hahn J.H."/>
            <person name="Koo B.S."/>
            <person name="Lee G.B."/>
            <person name="Kim H."/>
            <person name="Park H.S."/>
            <person name="Yoon K.O."/>
            <person name="Kim J.H."/>
            <person name="Jung C.H."/>
            <person name="Koh N.H."/>
            <person name="Seo J.S."/>
            <person name="Go S.J."/>
        </authorList>
    </citation>
    <scope>NUCLEOTIDE SEQUENCE [LARGE SCALE GENOMIC DNA]</scope>
    <source>
        <strain evidence="3">KACC10331 / KXO85</strain>
    </source>
</reference>
<evidence type="ECO:0000313" key="3">
    <source>
        <dbReference type="Proteomes" id="UP000006735"/>
    </source>
</evidence>
<gene>
    <name evidence="2" type="primary">parA</name>
    <name evidence="2" type="ordered locus">XOO4501</name>
</gene>
<dbReference type="KEGG" id="xoo:XOO4501"/>
<dbReference type="AlphaFoldDB" id="Q5GU68"/>
<dbReference type="HOGENOM" id="CLU_037612_5_0_6"/>
<protein>
    <submittedName>
        <fullName evidence="2">Partition protein</fullName>
    </submittedName>
</protein>
<accession>Q5GU68</accession>
<dbReference type="InterPro" id="IPR050678">
    <property type="entry name" value="DNA_Partitioning_ATPase"/>
</dbReference>
<dbReference type="EMBL" id="AE013598">
    <property type="protein sequence ID" value="AAW77755.1"/>
    <property type="molecule type" value="Genomic_DNA"/>
</dbReference>
<dbReference type="SUPFAM" id="SSF52540">
    <property type="entry name" value="P-loop containing nucleoside triphosphate hydrolases"/>
    <property type="match status" value="1"/>
</dbReference>
<dbReference type="PANTHER" id="PTHR13696">
    <property type="entry name" value="P-LOOP CONTAINING NUCLEOSIDE TRIPHOSPHATE HYDROLASE"/>
    <property type="match status" value="1"/>
</dbReference>
<dbReference type="CDD" id="cd02042">
    <property type="entry name" value="ParAB_family"/>
    <property type="match status" value="1"/>
</dbReference>
<dbReference type="PANTHER" id="PTHR13696:SF96">
    <property type="entry name" value="COBQ_COBB_MIND_PARA NUCLEOTIDE BINDING DOMAIN-CONTAINING PROTEIN"/>
    <property type="match status" value="1"/>
</dbReference>
<evidence type="ECO:0000313" key="2">
    <source>
        <dbReference type="EMBL" id="AAW77755.1"/>
    </source>
</evidence>
<name>Q5GU68_XANOR</name>
<dbReference type="InterPro" id="IPR002586">
    <property type="entry name" value="CobQ/CobB/MinD/ParA_Nub-bd_dom"/>
</dbReference>
<dbReference type="STRING" id="291331.XOO4501"/>
<dbReference type="Proteomes" id="UP000006735">
    <property type="component" value="Chromosome"/>
</dbReference>
<proteinExistence type="predicted"/>
<organism evidence="2 3">
    <name type="scientific">Xanthomonas oryzae pv. oryzae (strain KACC10331 / KXO85)</name>
    <dbReference type="NCBI Taxonomy" id="291331"/>
    <lineage>
        <taxon>Bacteria</taxon>
        <taxon>Pseudomonadati</taxon>
        <taxon>Pseudomonadota</taxon>
        <taxon>Gammaproteobacteria</taxon>
        <taxon>Lysobacterales</taxon>
        <taxon>Lysobacteraceae</taxon>
        <taxon>Xanthomonas</taxon>
    </lineage>
</organism>
<evidence type="ECO:0000259" key="1">
    <source>
        <dbReference type="Pfam" id="PF01656"/>
    </source>
</evidence>
<keyword evidence="3" id="KW-1185">Reference proteome</keyword>
<dbReference type="InterPro" id="IPR027417">
    <property type="entry name" value="P-loop_NTPase"/>
</dbReference>